<dbReference type="InterPro" id="IPR051029">
    <property type="entry name" value="mRNA_Capping_Enz/RNA_Phosphat"/>
</dbReference>
<evidence type="ECO:0000259" key="3">
    <source>
        <dbReference type="PROSITE" id="PS50056"/>
    </source>
</evidence>
<keyword evidence="4" id="KW-0378">Hydrolase</keyword>
<feature type="region of interest" description="Disordered" evidence="1">
    <location>
        <begin position="427"/>
        <end position="479"/>
    </location>
</feature>
<feature type="signal peptide" evidence="2">
    <location>
        <begin position="1"/>
        <end position="29"/>
    </location>
</feature>
<evidence type="ECO:0000256" key="2">
    <source>
        <dbReference type="SAM" id="SignalP"/>
    </source>
</evidence>
<feature type="compositionally biased region" description="Polar residues" evidence="1">
    <location>
        <begin position="464"/>
        <end position="475"/>
    </location>
</feature>
<protein>
    <submittedName>
        <fullName evidence="4">Alpha/beta-hydrolase</fullName>
    </submittedName>
</protein>
<dbReference type="AlphaFoldDB" id="A0A6A6QWM5"/>
<organism evidence="4 5">
    <name type="scientific">Lophium mytilinum</name>
    <dbReference type="NCBI Taxonomy" id="390894"/>
    <lineage>
        <taxon>Eukaryota</taxon>
        <taxon>Fungi</taxon>
        <taxon>Dikarya</taxon>
        <taxon>Ascomycota</taxon>
        <taxon>Pezizomycotina</taxon>
        <taxon>Dothideomycetes</taxon>
        <taxon>Pleosporomycetidae</taxon>
        <taxon>Mytilinidiales</taxon>
        <taxon>Mytilinidiaceae</taxon>
        <taxon>Lophium</taxon>
    </lineage>
</organism>
<evidence type="ECO:0000313" key="4">
    <source>
        <dbReference type="EMBL" id="KAF2496835.1"/>
    </source>
</evidence>
<dbReference type="InterPro" id="IPR029021">
    <property type="entry name" value="Prot-tyrosine_phosphatase-like"/>
</dbReference>
<dbReference type="InterPro" id="IPR016130">
    <property type="entry name" value="Tyr_Pase_AS"/>
</dbReference>
<dbReference type="SUPFAM" id="SSF53474">
    <property type="entry name" value="alpha/beta-Hydrolases"/>
    <property type="match status" value="1"/>
</dbReference>
<feature type="domain" description="Tyrosine specific protein phosphatases" evidence="3">
    <location>
        <begin position="704"/>
        <end position="749"/>
    </location>
</feature>
<dbReference type="InterPro" id="IPR000073">
    <property type="entry name" value="AB_hydrolase_1"/>
</dbReference>
<feature type="compositionally biased region" description="Low complexity" evidence="1">
    <location>
        <begin position="97"/>
        <end position="108"/>
    </location>
</feature>
<gene>
    <name evidence="4" type="ORF">BU16DRAFT_549223</name>
</gene>
<proteinExistence type="predicted"/>
<name>A0A6A6QWM5_9PEZI</name>
<reference evidence="4" key="1">
    <citation type="journal article" date="2020" name="Stud. Mycol.">
        <title>101 Dothideomycetes genomes: a test case for predicting lifestyles and emergence of pathogens.</title>
        <authorList>
            <person name="Haridas S."/>
            <person name="Albert R."/>
            <person name="Binder M."/>
            <person name="Bloem J."/>
            <person name="Labutti K."/>
            <person name="Salamov A."/>
            <person name="Andreopoulos B."/>
            <person name="Baker S."/>
            <person name="Barry K."/>
            <person name="Bills G."/>
            <person name="Bluhm B."/>
            <person name="Cannon C."/>
            <person name="Castanera R."/>
            <person name="Culley D."/>
            <person name="Daum C."/>
            <person name="Ezra D."/>
            <person name="Gonzalez J."/>
            <person name="Henrissat B."/>
            <person name="Kuo A."/>
            <person name="Liang C."/>
            <person name="Lipzen A."/>
            <person name="Lutzoni F."/>
            <person name="Magnuson J."/>
            <person name="Mondo S."/>
            <person name="Nolan M."/>
            <person name="Ohm R."/>
            <person name="Pangilinan J."/>
            <person name="Park H.-J."/>
            <person name="Ramirez L."/>
            <person name="Alfaro M."/>
            <person name="Sun H."/>
            <person name="Tritt A."/>
            <person name="Yoshinaga Y."/>
            <person name="Zwiers L.-H."/>
            <person name="Turgeon B."/>
            <person name="Goodwin S."/>
            <person name="Spatafora J."/>
            <person name="Crous P."/>
            <person name="Grigoriev I."/>
        </authorList>
    </citation>
    <scope>NUCLEOTIDE SEQUENCE</scope>
    <source>
        <strain evidence="4">CBS 269.34</strain>
    </source>
</reference>
<dbReference type="SUPFAM" id="SSF52799">
    <property type="entry name" value="(Phosphotyrosine protein) phosphatases II"/>
    <property type="match status" value="2"/>
</dbReference>
<dbReference type="GO" id="GO:0016787">
    <property type="term" value="F:hydrolase activity"/>
    <property type="evidence" value="ECO:0007669"/>
    <property type="project" value="UniProtKB-KW"/>
</dbReference>
<dbReference type="PROSITE" id="PS00383">
    <property type="entry name" value="TYR_PHOSPHATASE_1"/>
    <property type="match status" value="1"/>
</dbReference>
<dbReference type="GO" id="GO:0006370">
    <property type="term" value="P:7-methylguanosine mRNA capping"/>
    <property type="evidence" value="ECO:0007669"/>
    <property type="project" value="TreeGrafter"/>
</dbReference>
<dbReference type="InterPro" id="IPR029058">
    <property type="entry name" value="AB_hydrolase_fold"/>
</dbReference>
<dbReference type="Proteomes" id="UP000799750">
    <property type="component" value="Unassembled WGS sequence"/>
</dbReference>
<evidence type="ECO:0000256" key="1">
    <source>
        <dbReference type="SAM" id="MobiDB-lite"/>
    </source>
</evidence>
<dbReference type="OrthoDB" id="428974at2759"/>
<dbReference type="EMBL" id="MU004187">
    <property type="protein sequence ID" value="KAF2496835.1"/>
    <property type="molecule type" value="Genomic_DNA"/>
</dbReference>
<dbReference type="Pfam" id="PF12697">
    <property type="entry name" value="Abhydrolase_6"/>
    <property type="match status" value="1"/>
</dbReference>
<feature type="compositionally biased region" description="Low complexity" evidence="1">
    <location>
        <begin position="442"/>
        <end position="462"/>
    </location>
</feature>
<evidence type="ECO:0000313" key="5">
    <source>
        <dbReference type="Proteomes" id="UP000799750"/>
    </source>
</evidence>
<dbReference type="PANTHER" id="PTHR10367:SF25">
    <property type="entry name" value="DUAL SPECIFICITY PHOSPHATASE CATALYTIC DOMAIN PROTEIN (AFU_ORTHOLOGUE AFUA_1G03540)"/>
    <property type="match status" value="1"/>
</dbReference>
<keyword evidence="5" id="KW-1185">Reference proteome</keyword>
<dbReference type="GO" id="GO:0004484">
    <property type="term" value="F:mRNA guanylyltransferase activity"/>
    <property type="evidence" value="ECO:0007669"/>
    <property type="project" value="TreeGrafter"/>
</dbReference>
<dbReference type="PROSITE" id="PS50056">
    <property type="entry name" value="TYR_PHOSPHATASE_2"/>
    <property type="match status" value="1"/>
</dbReference>
<feature type="chain" id="PRO_5025371604" evidence="2">
    <location>
        <begin position="30"/>
        <end position="775"/>
    </location>
</feature>
<feature type="region of interest" description="Disordered" evidence="1">
    <location>
        <begin position="97"/>
        <end position="117"/>
    </location>
</feature>
<accession>A0A6A6QWM5</accession>
<dbReference type="InterPro" id="IPR000387">
    <property type="entry name" value="Tyr_Pase_dom"/>
</dbReference>
<dbReference type="Gene3D" id="3.90.190.10">
    <property type="entry name" value="Protein tyrosine phosphatase superfamily"/>
    <property type="match status" value="1"/>
</dbReference>
<dbReference type="FunFam" id="3.40.50.1820:FF:000273">
    <property type="entry name" value="Dual specificity phosphatase catalytic domain protein"/>
    <property type="match status" value="1"/>
</dbReference>
<keyword evidence="2" id="KW-0732">Signal</keyword>
<sequence>MDDHSHGHALLRLPHALLLLLLASGRAEASPALTDPSLAASLAAIRKSISSAFHSLSFSIPTSLCPVTFVGMVKVAAVCGFLPALWLWHRQKRPASSGSISDSPDSSGTGAVSTDPGLLKKHSTIRSYTVPITNLTYPAIRTFYRPHSQGDKLPQTPRPVPLLVFIHGLGGSVAQFHPLLVSFINLAPCLSIDLPGCGVSQFAPTAWDAYTTDALVRLLAVVIESYRDKENDQGVVLIGHSMGCSLAALLASSSSPYADAISRHVVGLVAVCPKATPPTQDQAKNFKMLLAIPNPIFDAMRWWDRRGGTESKSVARFVGPGAEEEAKKLQVRFNMQSKTPVWRRMARGMLPDYSSGTAKGGLPGKETWSGLEIPVFLAAGEADHVTPASELKDIVSFLGKDGSDGSPSTKSKAQVVPDSAAPIDFAAKAPPQREAKQDSGVDSADLPDLTTSLTLSSNGDSDTNSDWSNTINPTSKAHIPEPLPRKLVLKTTILPHPASHALLYAPTTSRTLAGLIGTFLSTHVDARLSLGWQLQYLTTEGKWDVKNLAKWQAVKPVSDPIGGVFRAMKTLREVDDQHCPKVFVDEWKSKIGVVVDISHESPVYDPAGLEAGGIMYRKFPTVSKLPPTVDEVNAFIALIDQLRSEPATAGVESAVAEAQAASSSTPLSTAAVSSTSRATSTAPLIDAKAASLSASPPRDSVFASGRQGLIGVHCHYGFNRTGFFLVCYLVERLGYSLPAAIQEFETARPPGIRHEHFKDALYVRYCVGLKRAPTL</sequence>
<dbReference type="Gene3D" id="3.40.50.1820">
    <property type="entry name" value="alpha/beta hydrolase"/>
    <property type="match status" value="1"/>
</dbReference>
<dbReference type="PANTHER" id="PTHR10367">
    <property type="entry name" value="MRNA-CAPPING ENZYME"/>
    <property type="match status" value="1"/>
</dbReference>